<evidence type="ECO:0000313" key="4">
    <source>
        <dbReference type="EMBL" id="KAL2063263.1"/>
    </source>
</evidence>
<comment type="caution">
    <text evidence="4">The sequence shown here is derived from an EMBL/GenBank/DDBJ whole genome shotgun (WGS) entry which is preliminary data.</text>
</comment>
<keyword evidence="5" id="KW-1185">Reference proteome</keyword>
<dbReference type="PANTHER" id="PTHR35186">
    <property type="entry name" value="ANK_REP_REGION DOMAIN-CONTAINING PROTEIN"/>
    <property type="match status" value="1"/>
</dbReference>
<dbReference type="Pfam" id="PF24476">
    <property type="entry name" value="DUF7580"/>
    <property type="match status" value="1"/>
</dbReference>
<protein>
    <recommendedName>
        <fullName evidence="3">DUF7580 domain-containing protein</fullName>
    </recommendedName>
</protein>
<gene>
    <name evidence="4" type="ORF">VTL71DRAFT_5068</name>
</gene>
<proteinExistence type="predicted"/>
<dbReference type="InterPro" id="IPR056002">
    <property type="entry name" value="DUF7580"/>
</dbReference>
<feature type="chain" id="PRO_5046695977" description="DUF7580 domain-containing protein" evidence="2">
    <location>
        <begin position="21"/>
        <end position="602"/>
    </location>
</feature>
<sequence>MSGFEVVGVVLGAFPILVGAAKKWMEGVEALVEWRKFRPRFISFIGAIDVENTIFRNTLLNVMRTATDSMSMDVDYLEWKNPILSKALNNPAIAEALENHLGDSYEGFIRTVTTIRSAIEGLHDLLTSADGNADWADPNKPQWERRLKSFQFSFLSEGEQLKNILEDGNKRLERLLASNAQTIIVRASVSSSKCAWVRLFRVVRDQYLSLHDALQNAWICDCRTSHRSWLHLDTTYADTKDPSFGLMFELEVEAGPFQGRRRKMLLQNNVVIRTEQETKRGSHISYSATASSSSLATDVTKLEYDLKAAHLISTQKPKKLQKKLRFAPTLSAPQPPSRHGTASPGTSQIRPNPGENVQRLYNLCNELQLASNVGFCAGYMIGNEGQHHYLTIKTRRELDILIPRTASLEDLLLRRNGLEFRREQRYQVASILASSLLHLHTTPWMPTLGKENIVFPLNGHNVATDSPFLLQSFKKTATHPSTALQVTGPNQIARTASEKAIGALGGLGILLLELYFGETIEQCPLRSKYFRRDGSVGKLTDLQTAREWVKDMFYQEPGLENVILCCIKYSFPQKADWSNTEFRQAVYDNIVEPLVVLADTWR</sequence>
<dbReference type="Proteomes" id="UP001595075">
    <property type="component" value="Unassembled WGS sequence"/>
</dbReference>
<feature type="signal peptide" evidence="2">
    <location>
        <begin position="1"/>
        <end position="20"/>
    </location>
</feature>
<evidence type="ECO:0000313" key="5">
    <source>
        <dbReference type="Proteomes" id="UP001595075"/>
    </source>
</evidence>
<feature type="region of interest" description="Disordered" evidence="1">
    <location>
        <begin position="328"/>
        <end position="352"/>
    </location>
</feature>
<evidence type="ECO:0000259" key="3">
    <source>
        <dbReference type="Pfam" id="PF24476"/>
    </source>
</evidence>
<evidence type="ECO:0000256" key="1">
    <source>
        <dbReference type="SAM" id="MobiDB-lite"/>
    </source>
</evidence>
<reference evidence="4 5" key="1">
    <citation type="journal article" date="2024" name="Commun. Biol.">
        <title>Comparative genomic analysis of thermophilic fungi reveals convergent evolutionary adaptations and gene losses.</title>
        <authorList>
            <person name="Steindorff A.S."/>
            <person name="Aguilar-Pontes M.V."/>
            <person name="Robinson A.J."/>
            <person name="Andreopoulos B."/>
            <person name="LaButti K."/>
            <person name="Kuo A."/>
            <person name="Mondo S."/>
            <person name="Riley R."/>
            <person name="Otillar R."/>
            <person name="Haridas S."/>
            <person name="Lipzen A."/>
            <person name="Grimwood J."/>
            <person name="Schmutz J."/>
            <person name="Clum A."/>
            <person name="Reid I.D."/>
            <person name="Moisan M.C."/>
            <person name="Butler G."/>
            <person name="Nguyen T.T.M."/>
            <person name="Dewar K."/>
            <person name="Conant G."/>
            <person name="Drula E."/>
            <person name="Henrissat B."/>
            <person name="Hansel C."/>
            <person name="Singer S."/>
            <person name="Hutchinson M.I."/>
            <person name="de Vries R.P."/>
            <person name="Natvig D.O."/>
            <person name="Powell A.J."/>
            <person name="Tsang A."/>
            <person name="Grigoriev I.V."/>
        </authorList>
    </citation>
    <scope>NUCLEOTIDE SEQUENCE [LARGE SCALE GENOMIC DNA]</scope>
    <source>
        <strain evidence="4 5">CBS 494.80</strain>
    </source>
</reference>
<evidence type="ECO:0000256" key="2">
    <source>
        <dbReference type="SAM" id="SignalP"/>
    </source>
</evidence>
<dbReference type="EMBL" id="JAZHXI010000015">
    <property type="protein sequence ID" value="KAL2063263.1"/>
    <property type="molecule type" value="Genomic_DNA"/>
</dbReference>
<name>A0ABR4C2L7_9HELO</name>
<feature type="domain" description="DUF7580" evidence="3">
    <location>
        <begin position="387"/>
        <end position="594"/>
    </location>
</feature>
<dbReference type="PANTHER" id="PTHR35186:SF4">
    <property type="entry name" value="PRION-INHIBITION AND PROPAGATION HELO DOMAIN-CONTAINING PROTEIN"/>
    <property type="match status" value="1"/>
</dbReference>
<keyword evidence="2" id="KW-0732">Signal</keyword>
<organism evidence="4 5">
    <name type="scientific">Oculimacula yallundae</name>
    <dbReference type="NCBI Taxonomy" id="86028"/>
    <lineage>
        <taxon>Eukaryota</taxon>
        <taxon>Fungi</taxon>
        <taxon>Dikarya</taxon>
        <taxon>Ascomycota</taxon>
        <taxon>Pezizomycotina</taxon>
        <taxon>Leotiomycetes</taxon>
        <taxon>Helotiales</taxon>
        <taxon>Ploettnerulaceae</taxon>
        <taxon>Oculimacula</taxon>
    </lineage>
</organism>
<accession>A0ABR4C2L7</accession>